<name>A0A3G9JHQ2_9BACL</name>
<protein>
    <submittedName>
        <fullName evidence="1">Aldose 1-epimerase</fullName>
    </submittedName>
</protein>
<dbReference type="AlphaFoldDB" id="A0A3G9JHQ2"/>
<dbReference type="OrthoDB" id="9795355at2"/>
<dbReference type="GO" id="GO:0030246">
    <property type="term" value="F:carbohydrate binding"/>
    <property type="evidence" value="ECO:0007669"/>
    <property type="project" value="InterPro"/>
</dbReference>
<dbReference type="CDD" id="cd01081">
    <property type="entry name" value="Aldose_epim"/>
    <property type="match status" value="1"/>
</dbReference>
<dbReference type="EMBL" id="AP019308">
    <property type="protein sequence ID" value="BBH22549.1"/>
    <property type="molecule type" value="Genomic_DNA"/>
</dbReference>
<dbReference type="PANTHER" id="PTHR10091:SF0">
    <property type="entry name" value="GALACTOSE MUTAROTASE"/>
    <property type="match status" value="1"/>
</dbReference>
<dbReference type="Pfam" id="PF01263">
    <property type="entry name" value="Aldose_epim"/>
    <property type="match status" value="1"/>
</dbReference>
<accession>A0A3G9JHQ2</accession>
<organism evidence="1 2">
    <name type="scientific">Paenibacillus baekrokdamisoli</name>
    <dbReference type="NCBI Taxonomy" id="1712516"/>
    <lineage>
        <taxon>Bacteria</taxon>
        <taxon>Bacillati</taxon>
        <taxon>Bacillota</taxon>
        <taxon>Bacilli</taxon>
        <taxon>Bacillales</taxon>
        <taxon>Paenibacillaceae</taxon>
        <taxon>Paenibacillus</taxon>
    </lineage>
</organism>
<dbReference type="InterPro" id="IPR008183">
    <property type="entry name" value="Aldose_1/G6P_1-epimerase"/>
</dbReference>
<dbReference type="SUPFAM" id="SSF74650">
    <property type="entry name" value="Galactose mutarotase-like"/>
    <property type="match status" value="1"/>
</dbReference>
<dbReference type="RefSeq" id="WP_125660841.1">
    <property type="nucleotide sequence ID" value="NZ_AP019308.1"/>
</dbReference>
<proteinExistence type="predicted"/>
<evidence type="ECO:0000313" key="1">
    <source>
        <dbReference type="EMBL" id="BBH22549.1"/>
    </source>
</evidence>
<sequence>MAIEQFDLYGETAIRARNEELEIVLVPSWGSNLLSLRSISKSLDLLRFPQSREEYEADPFMYGLPILFPPNRIADGMFEYNGMKYGFNINDPSEHNHTHGLLFDAPWKLMRAEAEGERIVLETIIHSEEHEGILAQFPHLFTVHMRFVLEQTSLTVEATVSSQDSAPFPWGLGYHTTFNFPFNGSGDLTSCRFALNADKQWVLNERFLPTGELVDIPYLEQLREGKSLVGHALDDAFQTANIGANEAVLTDSGSGIRVVYGADEQFKHWVVYNHDSKQGYLCPEPYTWITDAPNLQQLPEELTGFRVLQPGEQVKTITRIRIEEVI</sequence>
<dbReference type="Gene3D" id="2.70.98.10">
    <property type="match status" value="1"/>
</dbReference>
<dbReference type="GO" id="GO:0006006">
    <property type="term" value="P:glucose metabolic process"/>
    <property type="evidence" value="ECO:0007669"/>
    <property type="project" value="TreeGrafter"/>
</dbReference>
<dbReference type="Proteomes" id="UP000275368">
    <property type="component" value="Chromosome"/>
</dbReference>
<dbReference type="GO" id="GO:0005737">
    <property type="term" value="C:cytoplasm"/>
    <property type="evidence" value="ECO:0007669"/>
    <property type="project" value="TreeGrafter"/>
</dbReference>
<dbReference type="InterPro" id="IPR014718">
    <property type="entry name" value="GH-type_carb-bd"/>
</dbReference>
<dbReference type="GO" id="GO:0033499">
    <property type="term" value="P:galactose catabolic process via UDP-galactose, Leloir pathway"/>
    <property type="evidence" value="ECO:0007669"/>
    <property type="project" value="TreeGrafter"/>
</dbReference>
<keyword evidence="2" id="KW-1185">Reference proteome</keyword>
<dbReference type="KEGG" id="pbk:Back11_38940"/>
<gene>
    <name evidence="1" type="primary">galM_2</name>
    <name evidence="1" type="ORF">Back11_38940</name>
</gene>
<dbReference type="GO" id="GO:0004034">
    <property type="term" value="F:aldose 1-epimerase activity"/>
    <property type="evidence" value="ECO:0007669"/>
    <property type="project" value="TreeGrafter"/>
</dbReference>
<dbReference type="InterPro" id="IPR011013">
    <property type="entry name" value="Gal_mutarotase_sf_dom"/>
</dbReference>
<dbReference type="PANTHER" id="PTHR10091">
    <property type="entry name" value="ALDOSE-1-EPIMERASE"/>
    <property type="match status" value="1"/>
</dbReference>
<reference evidence="1 2" key="1">
    <citation type="submission" date="2018-11" db="EMBL/GenBank/DDBJ databases">
        <title>Complete genome sequence of Paenibacillus baekrokdamisoli strain KCTC 33723.</title>
        <authorList>
            <person name="Kang S.W."/>
            <person name="Lee K.C."/>
            <person name="Kim K.K."/>
            <person name="Kim J.S."/>
            <person name="Kim D.S."/>
            <person name="Ko S.H."/>
            <person name="Yang S.H."/>
            <person name="Lee J.S."/>
        </authorList>
    </citation>
    <scope>NUCLEOTIDE SEQUENCE [LARGE SCALE GENOMIC DNA]</scope>
    <source>
        <strain evidence="1 2">KCTC 33723</strain>
    </source>
</reference>
<evidence type="ECO:0000313" key="2">
    <source>
        <dbReference type="Proteomes" id="UP000275368"/>
    </source>
</evidence>